<organism evidence="2 3">
    <name type="scientific">Dothistroma septosporum (strain NZE10 / CBS 128990)</name>
    <name type="common">Red band needle blight fungus</name>
    <name type="synonym">Mycosphaerella pini</name>
    <dbReference type="NCBI Taxonomy" id="675120"/>
    <lineage>
        <taxon>Eukaryota</taxon>
        <taxon>Fungi</taxon>
        <taxon>Dikarya</taxon>
        <taxon>Ascomycota</taxon>
        <taxon>Pezizomycotina</taxon>
        <taxon>Dothideomycetes</taxon>
        <taxon>Dothideomycetidae</taxon>
        <taxon>Mycosphaerellales</taxon>
        <taxon>Mycosphaerellaceae</taxon>
        <taxon>Dothistroma</taxon>
    </lineage>
</organism>
<evidence type="ECO:0000313" key="3">
    <source>
        <dbReference type="Proteomes" id="UP000016933"/>
    </source>
</evidence>
<dbReference type="OMA" id="WNTEMEL"/>
<feature type="region of interest" description="Disordered" evidence="1">
    <location>
        <begin position="447"/>
        <end position="484"/>
    </location>
</feature>
<dbReference type="HOGENOM" id="CLU_563846_0_0_1"/>
<reference evidence="2 3" key="2">
    <citation type="journal article" date="2012" name="PLoS Pathog.">
        <title>Diverse lifestyles and strategies of plant pathogenesis encoded in the genomes of eighteen Dothideomycetes fungi.</title>
        <authorList>
            <person name="Ohm R.A."/>
            <person name="Feau N."/>
            <person name="Henrissat B."/>
            <person name="Schoch C.L."/>
            <person name="Horwitz B.A."/>
            <person name="Barry K.W."/>
            <person name="Condon B.J."/>
            <person name="Copeland A.C."/>
            <person name="Dhillon B."/>
            <person name="Glaser F."/>
            <person name="Hesse C.N."/>
            <person name="Kosti I."/>
            <person name="LaButti K."/>
            <person name="Lindquist E.A."/>
            <person name="Lucas S."/>
            <person name="Salamov A.A."/>
            <person name="Bradshaw R.E."/>
            <person name="Ciuffetti L."/>
            <person name="Hamelin R.C."/>
            <person name="Kema G.H.J."/>
            <person name="Lawrence C."/>
            <person name="Scott J.A."/>
            <person name="Spatafora J.W."/>
            <person name="Turgeon B.G."/>
            <person name="de Wit P.J.G.M."/>
            <person name="Zhong S."/>
            <person name="Goodwin S.B."/>
            <person name="Grigoriev I.V."/>
        </authorList>
    </citation>
    <scope>NUCLEOTIDE SEQUENCE [LARGE SCALE GENOMIC DNA]</scope>
    <source>
        <strain evidence="3">NZE10 / CBS 128990</strain>
    </source>
</reference>
<dbReference type="OrthoDB" id="3650959at2759"/>
<evidence type="ECO:0000313" key="2">
    <source>
        <dbReference type="EMBL" id="EME44232.1"/>
    </source>
</evidence>
<feature type="compositionally biased region" description="Basic and acidic residues" evidence="1">
    <location>
        <begin position="247"/>
        <end position="345"/>
    </location>
</feature>
<feature type="compositionally biased region" description="Basic and acidic residues" evidence="1">
    <location>
        <begin position="353"/>
        <end position="366"/>
    </location>
</feature>
<dbReference type="eggNOG" id="ENOG502T481">
    <property type="taxonomic scope" value="Eukaryota"/>
</dbReference>
<gene>
    <name evidence="2" type="ORF">DOTSEDRAFT_71913</name>
</gene>
<feature type="compositionally biased region" description="Low complexity" evidence="1">
    <location>
        <begin position="367"/>
        <end position="392"/>
    </location>
</feature>
<feature type="compositionally biased region" description="Polar residues" evidence="1">
    <location>
        <begin position="130"/>
        <end position="148"/>
    </location>
</feature>
<dbReference type="EMBL" id="KB446539">
    <property type="protein sequence ID" value="EME44232.1"/>
    <property type="molecule type" value="Genomic_DNA"/>
</dbReference>
<feature type="compositionally biased region" description="Low complexity" evidence="1">
    <location>
        <begin position="87"/>
        <end position="101"/>
    </location>
</feature>
<name>N1PL61_DOTSN</name>
<feature type="compositionally biased region" description="Basic and acidic residues" evidence="1">
    <location>
        <begin position="472"/>
        <end position="484"/>
    </location>
</feature>
<dbReference type="AlphaFoldDB" id="N1PL61"/>
<keyword evidence="3" id="KW-1185">Reference proteome</keyword>
<feature type="region of interest" description="Disordered" evidence="1">
    <location>
        <begin position="56"/>
        <end position="106"/>
    </location>
</feature>
<evidence type="ECO:0000256" key="1">
    <source>
        <dbReference type="SAM" id="MobiDB-lite"/>
    </source>
</evidence>
<accession>N1PL61</accession>
<feature type="compositionally biased region" description="Polar residues" evidence="1">
    <location>
        <begin position="56"/>
        <end position="67"/>
    </location>
</feature>
<dbReference type="Proteomes" id="UP000016933">
    <property type="component" value="Unassembled WGS sequence"/>
</dbReference>
<dbReference type="STRING" id="675120.N1PL61"/>
<sequence>MCVIDQKTYLLGSGREEIVEKRHYCHNAVGRILCQHIQRRDLGVVRTVERRPSVNRATASEPLITTSKEGRERRLYPLSSLNRRFSKSASSGQASATSTASPVDSAASLSATIPPVYKEVRPEAPMPPSTYKTYPSARQMTPTVSNAPPDTRRTVRPDGTASYERPPSLEMPRAAFNERTPVPRQSPWSSTNADIDEPEALPSRPSCRRVSFRDQRPDTSIDFNAATHGYASAGRPSSPGLGQLPRISKDGNSKGKGHVRVDSVRDEEDQARREQACLSGADRRQRARQSRDAEEAARERAESLHCEKEEASYERKERKRREAQDALEGREERPRSETMQRRIDAEIAQIAREQQEAERRRCEEAARCSTSSVRSYTYPPSSPTPSNSVPLSARRPAPVAVHNHRPASRDSIAEHGAAVIERYARAADNQQLNDALVYMEMEDMRAAQGQFDADPKASRRTSERTPRRRERRQRENERDVEYYQ</sequence>
<proteinExistence type="predicted"/>
<feature type="compositionally biased region" description="Basic and acidic residues" evidence="1">
    <location>
        <begin position="453"/>
        <end position="465"/>
    </location>
</feature>
<feature type="region of interest" description="Disordered" evidence="1">
    <location>
        <begin position="119"/>
        <end position="410"/>
    </location>
</feature>
<reference evidence="3" key="1">
    <citation type="journal article" date="2012" name="PLoS Genet.">
        <title>The genomes of the fungal plant pathogens Cladosporium fulvum and Dothistroma septosporum reveal adaptation to different hosts and lifestyles but also signatures of common ancestry.</title>
        <authorList>
            <person name="de Wit P.J.G.M."/>
            <person name="van der Burgt A."/>
            <person name="Oekmen B."/>
            <person name="Stergiopoulos I."/>
            <person name="Abd-Elsalam K.A."/>
            <person name="Aerts A.L."/>
            <person name="Bahkali A.H."/>
            <person name="Beenen H.G."/>
            <person name="Chettri P."/>
            <person name="Cox M.P."/>
            <person name="Datema E."/>
            <person name="de Vries R.P."/>
            <person name="Dhillon B."/>
            <person name="Ganley A.R."/>
            <person name="Griffiths S.A."/>
            <person name="Guo Y."/>
            <person name="Hamelin R.C."/>
            <person name="Henrissat B."/>
            <person name="Kabir M.S."/>
            <person name="Jashni M.K."/>
            <person name="Kema G."/>
            <person name="Klaubauf S."/>
            <person name="Lapidus A."/>
            <person name="Levasseur A."/>
            <person name="Lindquist E."/>
            <person name="Mehrabi R."/>
            <person name="Ohm R.A."/>
            <person name="Owen T.J."/>
            <person name="Salamov A."/>
            <person name="Schwelm A."/>
            <person name="Schijlen E."/>
            <person name="Sun H."/>
            <person name="van den Burg H.A."/>
            <person name="van Ham R.C.H.J."/>
            <person name="Zhang S."/>
            <person name="Goodwin S.B."/>
            <person name="Grigoriev I.V."/>
            <person name="Collemare J."/>
            <person name="Bradshaw R.E."/>
        </authorList>
    </citation>
    <scope>NUCLEOTIDE SEQUENCE [LARGE SCALE GENOMIC DNA]</scope>
    <source>
        <strain evidence="3">NZE10 / CBS 128990</strain>
    </source>
</reference>
<protein>
    <submittedName>
        <fullName evidence="2">Uncharacterized protein</fullName>
    </submittedName>
</protein>